<gene>
    <name evidence="1" type="ORF">FB471_0052</name>
</gene>
<dbReference type="InterPro" id="IPR036866">
    <property type="entry name" value="RibonucZ/Hydroxyglut_hydro"/>
</dbReference>
<dbReference type="PANTHER" id="PTHR36839:SF1">
    <property type="entry name" value="METALLO-BETA-LACTAMASE FAMILY PROTEIN (AFU_ORTHOLOGUE AFUA_5G12770)"/>
    <property type="match status" value="1"/>
</dbReference>
<evidence type="ECO:0000313" key="1">
    <source>
        <dbReference type="EMBL" id="TQJ00431.1"/>
    </source>
</evidence>
<dbReference type="Gene3D" id="3.60.15.10">
    <property type="entry name" value="Ribonuclease Z/Hydroxyacylglutathione hydrolase-like"/>
    <property type="match status" value="1"/>
</dbReference>
<protein>
    <recommendedName>
        <fullName evidence="3">Metallo-beta-lactamase superfamily protein</fullName>
    </recommendedName>
</protein>
<dbReference type="EMBL" id="VFML01000001">
    <property type="protein sequence ID" value="TQJ00431.1"/>
    <property type="molecule type" value="Genomic_DNA"/>
</dbReference>
<accession>A0A542DBH3</accession>
<dbReference type="PANTHER" id="PTHR36839">
    <property type="entry name" value="METALLO-BETA-LACTAMASE FAMILY PROTEIN (AFU_ORTHOLOGUE AFUA_5G12770)"/>
    <property type="match status" value="1"/>
</dbReference>
<name>A0A542DBH3_AMYCI</name>
<evidence type="ECO:0000313" key="2">
    <source>
        <dbReference type="Proteomes" id="UP000320876"/>
    </source>
</evidence>
<dbReference type="SUPFAM" id="SSF56281">
    <property type="entry name" value="Metallo-hydrolase/oxidoreductase"/>
    <property type="match status" value="1"/>
</dbReference>
<evidence type="ECO:0008006" key="3">
    <source>
        <dbReference type="Google" id="ProtNLM"/>
    </source>
</evidence>
<sequence length="277" mass="30604">MTIWICTGCGLEHPDSPEPPPVDGCVLDRGEVGVEERGDLGPHGRGWTTHAELAAQPHETLRRDHGRGVYSLRREPRFAIGHWSFLVRTAHGNLLWDPPAYLDEEVLGLVRELGGVDVIAVSHPHMFAAQVSWSHAFGRVPVLVNADDQEWVPRADPVVEYWKDHAEPLPGVELIQLGGHMPGSSVARTSDGTLLVGDTISGVPVHPAWVSFTRNYPKLVPLSPAVVRRIVRRLDAYEYDRLYTLGGDTIDSQAKAVVHRSADSHIRWAGGEFDRLT</sequence>
<keyword evidence="2" id="KW-1185">Reference proteome</keyword>
<comment type="caution">
    <text evidence="1">The sequence shown here is derived from an EMBL/GenBank/DDBJ whole genome shotgun (WGS) entry which is preliminary data.</text>
</comment>
<dbReference type="RefSeq" id="WP_170220645.1">
    <property type="nucleotide sequence ID" value="NZ_VFML01000001.1"/>
</dbReference>
<reference evidence="1 2" key="1">
    <citation type="submission" date="2019-06" db="EMBL/GenBank/DDBJ databases">
        <title>Sequencing the genomes of 1000 actinobacteria strains.</title>
        <authorList>
            <person name="Klenk H.-P."/>
        </authorList>
    </citation>
    <scope>NUCLEOTIDE SEQUENCE [LARGE SCALE GENOMIC DNA]</scope>
    <source>
        <strain evidence="1 2">DSM 45679</strain>
    </source>
</reference>
<dbReference type="AlphaFoldDB" id="A0A542DBH3"/>
<organism evidence="1 2">
    <name type="scientific">Amycolatopsis cihanbeyliensis</name>
    <dbReference type="NCBI Taxonomy" id="1128664"/>
    <lineage>
        <taxon>Bacteria</taxon>
        <taxon>Bacillati</taxon>
        <taxon>Actinomycetota</taxon>
        <taxon>Actinomycetes</taxon>
        <taxon>Pseudonocardiales</taxon>
        <taxon>Pseudonocardiaceae</taxon>
        <taxon>Amycolatopsis</taxon>
    </lineage>
</organism>
<proteinExistence type="predicted"/>
<dbReference type="Proteomes" id="UP000320876">
    <property type="component" value="Unassembled WGS sequence"/>
</dbReference>